<proteinExistence type="predicted"/>
<name>A0A345H9Q3_9FLAO</name>
<evidence type="ECO:0000256" key="1">
    <source>
        <dbReference type="SAM" id="Phobius"/>
    </source>
</evidence>
<dbReference type="InterPro" id="IPR010559">
    <property type="entry name" value="Sig_transdc_His_kin_internal"/>
</dbReference>
<feature type="domain" description="Signal transduction histidine kinase internal region" evidence="2">
    <location>
        <begin position="172"/>
        <end position="249"/>
    </location>
</feature>
<keyword evidence="3" id="KW-0418">Kinase</keyword>
<keyword evidence="1" id="KW-1133">Transmembrane helix</keyword>
<evidence type="ECO:0000259" key="2">
    <source>
        <dbReference type="Pfam" id="PF06580"/>
    </source>
</evidence>
<sequence length="361" mass="42779">MLKNIPTHFTVGKKSITFRFFLLHFFFWLLFLFLPVANYFVGNRDFSVDMFIKTIFSFGIFYLNYFVLVPQFLLKKKLLHYFVAAAIILVVFTFLFTNYFDHFTPNKEMKEVMEKRLPRMKKPEGGLFFMRFFPNVIMIILHLAFSAMFKIYVEWNDSFKKQQVAETEKKISELNFLKAQLNPHFFFNSLNTIFSLAIKKSDKTSVAVLNLSDLMRYMLYETNKEMVLLNEELLYIENYIELQKLRLTENNKIEYEVIGNPNGIKIPPLLFISFIENAFKHGISTATNSEIYIKFNISKKEIHFFIVNDINKQPKNDEASGLGMENTLKRIALYFPESHTLKTYVEDNKFYVDLNLKLNEN</sequence>
<dbReference type="AlphaFoldDB" id="A0A345H9Q3"/>
<feature type="transmembrane region" description="Helical" evidence="1">
    <location>
        <begin position="132"/>
        <end position="153"/>
    </location>
</feature>
<dbReference type="InterPro" id="IPR050640">
    <property type="entry name" value="Bact_2-comp_sensor_kinase"/>
</dbReference>
<feature type="transmembrane region" description="Helical" evidence="1">
    <location>
        <begin position="21"/>
        <end position="42"/>
    </location>
</feature>
<dbReference type="GO" id="GO:0016020">
    <property type="term" value="C:membrane"/>
    <property type="evidence" value="ECO:0007669"/>
    <property type="project" value="InterPro"/>
</dbReference>
<feature type="transmembrane region" description="Helical" evidence="1">
    <location>
        <begin position="81"/>
        <end position="100"/>
    </location>
</feature>
<dbReference type="PANTHER" id="PTHR34220">
    <property type="entry name" value="SENSOR HISTIDINE KINASE YPDA"/>
    <property type="match status" value="1"/>
</dbReference>
<gene>
    <name evidence="3" type="ORF">DVK85_03335</name>
</gene>
<dbReference type="OrthoDB" id="9809908at2"/>
<dbReference type="PANTHER" id="PTHR34220:SF7">
    <property type="entry name" value="SENSOR HISTIDINE KINASE YPDA"/>
    <property type="match status" value="1"/>
</dbReference>
<keyword evidence="1" id="KW-0472">Membrane</keyword>
<evidence type="ECO:0000313" key="4">
    <source>
        <dbReference type="Proteomes" id="UP000253951"/>
    </source>
</evidence>
<organism evidence="3 4">
    <name type="scientific">Flavobacterium arcticum</name>
    <dbReference type="NCBI Taxonomy" id="1784713"/>
    <lineage>
        <taxon>Bacteria</taxon>
        <taxon>Pseudomonadati</taxon>
        <taxon>Bacteroidota</taxon>
        <taxon>Flavobacteriia</taxon>
        <taxon>Flavobacteriales</taxon>
        <taxon>Flavobacteriaceae</taxon>
        <taxon>Flavobacterium</taxon>
    </lineage>
</organism>
<dbReference type="GO" id="GO:0000155">
    <property type="term" value="F:phosphorelay sensor kinase activity"/>
    <property type="evidence" value="ECO:0007669"/>
    <property type="project" value="InterPro"/>
</dbReference>
<accession>A0A345H9Q3</accession>
<dbReference type="KEGG" id="fat:DVK85_03335"/>
<feature type="transmembrane region" description="Helical" evidence="1">
    <location>
        <begin position="54"/>
        <end position="74"/>
    </location>
</feature>
<keyword evidence="3" id="KW-0808">Transferase</keyword>
<dbReference type="Proteomes" id="UP000253951">
    <property type="component" value="Chromosome"/>
</dbReference>
<dbReference type="Pfam" id="PF06580">
    <property type="entry name" value="His_kinase"/>
    <property type="match status" value="1"/>
</dbReference>
<keyword evidence="4" id="KW-1185">Reference proteome</keyword>
<protein>
    <submittedName>
        <fullName evidence="3">Sensor histidine kinase</fullName>
    </submittedName>
</protein>
<reference evidence="3 4" key="1">
    <citation type="submission" date="2018-07" db="EMBL/GenBank/DDBJ databases">
        <title>Complete genome sequence of Flavobacterium arcticum type strain SM1502T.</title>
        <authorList>
            <person name="Li Y."/>
            <person name="Li D.-D."/>
        </authorList>
    </citation>
    <scope>NUCLEOTIDE SEQUENCE [LARGE SCALE GENOMIC DNA]</scope>
    <source>
        <strain evidence="3 4">SM1502</strain>
    </source>
</reference>
<dbReference type="EMBL" id="CP031188">
    <property type="protein sequence ID" value="AXG73313.1"/>
    <property type="molecule type" value="Genomic_DNA"/>
</dbReference>
<keyword evidence="1" id="KW-0812">Transmembrane</keyword>
<evidence type="ECO:0000313" key="3">
    <source>
        <dbReference type="EMBL" id="AXG73313.1"/>
    </source>
</evidence>